<dbReference type="AlphaFoldDB" id="A0A7R8ZPU0"/>
<reference evidence="1" key="1">
    <citation type="submission" date="2020-11" db="EMBL/GenBank/DDBJ databases">
        <authorList>
            <person name="Tran Van P."/>
        </authorList>
    </citation>
    <scope>NUCLEOTIDE SEQUENCE</scope>
</reference>
<sequence>RERITNPPTKNRVDVWIMGYLGVVFNPNPFHSFRGVFFTLNGTLCLESSGRPTQFGLFNLASGQLCFGLEVITQMAFADSEKLRFVDRIRAITFREARDAGASFISRSWIANHIKRSETFVKKNWMRNPYECELNTEPIGAPRALSFESKEINRREECLPLHPLLLGK</sequence>
<feature type="non-terminal residue" evidence="1">
    <location>
        <position position="1"/>
    </location>
</feature>
<protein>
    <submittedName>
        <fullName evidence="1">Uncharacterized protein</fullName>
    </submittedName>
</protein>
<dbReference type="EMBL" id="OB661271">
    <property type="protein sequence ID" value="CAD7227817.1"/>
    <property type="molecule type" value="Genomic_DNA"/>
</dbReference>
<evidence type="ECO:0000313" key="1">
    <source>
        <dbReference type="EMBL" id="CAD7227817.1"/>
    </source>
</evidence>
<gene>
    <name evidence="1" type="ORF">CTOB1V02_LOCUS5712</name>
</gene>
<dbReference type="OrthoDB" id="10040940at2759"/>
<accession>A0A7R8ZPU0</accession>
<organism evidence="1">
    <name type="scientific">Cyprideis torosa</name>
    <dbReference type="NCBI Taxonomy" id="163714"/>
    <lineage>
        <taxon>Eukaryota</taxon>
        <taxon>Metazoa</taxon>
        <taxon>Ecdysozoa</taxon>
        <taxon>Arthropoda</taxon>
        <taxon>Crustacea</taxon>
        <taxon>Oligostraca</taxon>
        <taxon>Ostracoda</taxon>
        <taxon>Podocopa</taxon>
        <taxon>Podocopida</taxon>
        <taxon>Cytherocopina</taxon>
        <taxon>Cytheroidea</taxon>
        <taxon>Cytherideidae</taxon>
        <taxon>Cyprideis</taxon>
    </lineage>
</organism>
<proteinExistence type="predicted"/>
<name>A0A7R8ZPU0_9CRUS</name>